<dbReference type="InterPro" id="IPR000626">
    <property type="entry name" value="Ubiquitin-like_dom"/>
</dbReference>
<reference evidence="4" key="1">
    <citation type="submission" date="2021-10" db="EMBL/GenBank/DDBJ databases">
        <title>Tropical sea cucumber genome reveals ecological adaptation and Cuvierian tubules defense mechanism.</title>
        <authorList>
            <person name="Chen T."/>
        </authorList>
    </citation>
    <scope>NUCLEOTIDE SEQUENCE</scope>
    <source>
        <strain evidence="4">Nanhai2018</strain>
        <tissue evidence="4">Muscle</tissue>
    </source>
</reference>
<keyword evidence="2 4" id="KW-0812">Transmembrane</keyword>
<organism evidence="4 5">
    <name type="scientific">Holothuria leucospilota</name>
    <name type="common">Black long sea cucumber</name>
    <name type="synonym">Mertensiothuria leucospilota</name>
    <dbReference type="NCBI Taxonomy" id="206669"/>
    <lineage>
        <taxon>Eukaryota</taxon>
        <taxon>Metazoa</taxon>
        <taxon>Echinodermata</taxon>
        <taxon>Eleutherozoa</taxon>
        <taxon>Echinozoa</taxon>
        <taxon>Holothuroidea</taxon>
        <taxon>Aspidochirotacea</taxon>
        <taxon>Aspidochirotida</taxon>
        <taxon>Holothuriidae</taxon>
        <taxon>Holothuria</taxon>
    </lineage>
</organism>
<feature type="region of interest" description="Disordered" evidence="1">
    <location>
        <begin position="55"/>
        <end position="140"/>
    </location>
</feature>
<proteinExistence type="predicted"/>
<protein>
    <submittedName>
        <fullName evidence="4">Transmembrane and ubiquitin-like domain-containing protein 1</fullName>
    </submittedName>
</protein>
<dbReference type="EMBL" id="JAIZAY010000009">
    <property type="protein sequence ID" value="KAJ8035839.1"/>
    <property type="molecule type" value="Genomic_DNA"/>
</dbReference>
<feature type="compositionally biased region" description="Basic and acidic residues" evidence="1">
    <location>
        <begin position="174"/>
        <end position="191"/>
    </location>
</feature>
<keyword evidence="5" id="KW-1185">Reference proteome</keyword>
<dbReference type="Proteomes" id="UP001152320">
    <property type="component" value="Chromosome 9"/>
</dbReference>
<feature type="compositionally biased region" description="Polar residues" evidence="1">
    <location>
        <begin position="76"/>
        <end position="88"/>
    </location>
</feature>
<sequence length="341" mass="37943">MSLIEGIGDELTITVSIFVVFLTLIAAWVSTRVSDNRLTHSQLSGLHIELNQLTQSQHRQSNQAGDAEHSEGSLEQVPQDTSFQSSATALPEEVQNEENSHSQAQAKCEETPDSLTESGPPQPSENFSENSAIGHEVDDSNETVISVESLSTEDVSSPECIVRKRTPTNGVDTSEGRSVKIERTESKTENRTPVRGDISLKIKFLNETERVVHTSIEETVGNFKRLNFSEESRDGKVVHLIFNGQFLRDDNRQLGSYSIVNNCVLHCHISQHQQSPGSTSEQPEQGELDLGQFMVPLFACTIGFVWYLRWQYSYMFNTMSTMSLSAVTVLFMLAVLAAWRG</sequence>
<dbReference type="InterPro" id="IPR029071">
    <property type="entry name" value="Ubiquitin-like_domsf"/>
</dbReference>
<feature type="transmembrane region" description="Helical" evidence="2">
    <location>
        <begin position="12"/>
        <end position="31"/>
    </location>
</feature>
<dbReference type="PANTHER" id="PTHR14557">
    <property type="entry name" value="PROTEIN C7ORF21"/>
    <property type="match status" value="1"/>
</dbReference>
<evidence type="ECO:0000259" key="3">
    <source>
        <dbReference type="PROSITE" id="PS50053"/>
    </source>
</evidence>
<comment type="caution">
    <text evidence="4">The sequence shown here is derived from an EMBL/GenBank/DDBJ whole genome shotgun (WGS) entry which is preliminary data.</text>
</comment>
<keyword evidence="2" id="KW-1133">Transmembrane helix</keyword>
<dbReference type="Pfam" id="PF00240">
    <property type="entry name" value="ubiquitin"/>
    <property type="match status" value="1"/>
</dbReference>
<feature type="region of interest" description="Disordered" evidence="1">
    <location>
        <begin position="165"/>
        <end position="191"/>
    </location>
</feature>
<dbReference type="SUPFAM" id="SSF54236">
    <property type="entry name" value="Ubiquitin-like"/>
    <property type="match status" value="1"/>
</dbReference>
<evidence type="ECO:0000313" key="4">
    <source>
        <dbReference type="EMBL" id="KAJ8035839.1"/>
    </source>
</evidence>
<dbReference type="AlphaFoldDB" id="A0A9Q1C0C9"/>
<accession>A0A9Q1C0C9</accession>
<dbReference type="PANTHER" id="PTHR14557:SF5">
    <property type="entry name" value="UBIQUITIN-LIKE DOMAIN-CONTAINING PROTEIN"/>
    <property type="match status" value="1"/>
</dbReference>
<feature type="domain" description="Ubiquitin-like" evidence="3">
    <location>
        <begin position="198"/>
        <end position="271"/>
    </location>
</feature>
<feature type="compositionally biased region" description="Polar residues" evidence="1">
    <location>
        <begin position="113"/>
        <end position="131"/>
    </location>
</feature>
<feature type="transmembrane region" description="Helical" evidence="2">
    <location>
        <begin position="290"/>
        <end position="308"/>
    </location>
</feature>
<dbReference type="Gene3D" id="3.10.20.90">
    <property type="entry name" value="Phosphatidylinositol 3-kinase Catalytic Subunit, Chain A, domain 1"/>
    <property type="match status" value="1"/>
</dbReference>
<evidence type="ECO:0000313" key="5">
    <source>
        <dbReference type="Proteomes" id="UP001152320"/>
    </source>
</evidence>
<name>A0A9Q1C0C9_HOLLE</name>
<feature type="transmembrane region" description="Helical" evidence="2">
    <location>
        <begin position="314"/>
        <end position="339"/>
    </location>
</feature>
<evidence type="ECO:0000256" key="2">
    <source>
        <dbReference type="SAM" id="Phobius"/>
    </source>
</evidence>
<dbReference type="OrthoDB" id="161999at2759"/>
<feature type="compositionally biased region" description="Polar residues" evidence="1">
    <location>
        <begin position="55"/>
        <end position="64"/>
    </location>
</feature>
<dbReference type="PROSITE" id="PS50053">
    <property type="entry name" value="UBIQUITIN_2"/>
    <property type="match status" value="1"/>
</dbReference>
<dbReference type="GO" id="GO:0036503">
    <property type="term" value="P:ERAD pathway"/>
    <property type="evidence" value="ECO:0007669"/>
    <property type="project" value="InterPro"/>
</dbReference>
<keyword evidence="2" id="KW-0472">Membrane</keyword>
<evidence type="ECO:0000256" key="1">
    <source>
        <dbReference type="SAM" id="MobiDB-lite"/>
    </source>
</evidence>
<gene>
    <name evidence="4" type="ORF">HOLleu_19638</name>
</gene>
<dbReference type="InterPro" id="IPR040352">
    <property type="entry name" value="TMUB1/2"/>
</dbReference>
<dbReference type="CDD" id="cd17057">
    <property type="entry name" value="Ubl_TMUB1_like"/>
    <property type="match status" value="1"/>
</dbReference>